<sequence>MPVLGDLGRQLAQRWVGRLALPGLLLAGTVLLGLALGQRHPFDRARLAQRIVQWADAFATRPSSVQLLYVGGLLLAVAAVGVAVESAAGGTLRLWLGQWPQALNRPARVLVARREARWENAQRRVTELRAALPAPREPAEARAIDQAAEDREAIAPARPTRPTWMGDRVAGADLRVLHQYGLDLAAVWPRLWLVLPQEVRDEVTAARRRIEAAAQLATWSVLFAAVALAWWPALLVAAVPAVSGWRRGRAAVATYALLLESAVDVYAGELAAKAAEGPEWTTERGRALTRLMKKGS</sequence>
<keyword evidence="1" id="KW-0472">Membrane</keyword>
<evidence type="ECO:0000313" key="3">
    <source>
        <dbReference type="Proteomes" id="UP000288351"/>
    </source>
</evidence>
<dbReference type="RefSeq" id="WP_020929388.1">
    <property type="nucleotide sequence ID" value="NZ_BHXC01000007.1"/>
</dbReference>
<keyword evidence="1" id="KW-1133">Transmembrane helix</keyword>
<feature type="transmembrane region" description="Helical" evidence="1">
    <location>
        <begin position="15"/>
        <end position="36"/>
    </location>
</feature>
<evidence type="ECO:0000313" key="2">
    <source>
        <dbReference type="EMBL" id="GCB95134.1"/>
    </source>
</evidence>
<evidence type="ECO:0000256" key="1">
    <source>
        <dbReference type="SAM" id="Phobius"/>
    </source>
</evidence>
<dbReference type="Proteomes" id="UP000288351">
    <property type="component" value="Unassembled WGS sequence"/>
</dbReference>
<evidence type="ECO:0008006" key="4">
    <source>
        <dbReference type="Google" id="ProtNLM"/>
    </source>
</evidence>
<organism evidence="2 3">
    <name type="scientific">Streptomyces noursei</name>
    <name type="common">Streptomyces albulus</name>
    <dbReference type="NCBI Taxonomy" id="1971"/>
    <lineage>
        <taxon>Bacteria</taxon>
        <taxon>Bacillati</taxon>
        <taxon>Actinomycetota</taxon>
        <taxon>Actinomycetes</taxon>
        <taxon>Kitasatosporales</taxon>
        <taxon>Streptomycetaceae</taxon>
        <taxon>Streptomyces</taxon>
    </lineage>
</organism>
<feature type="transmembrane region" description="Helical" evidence="1">
    <location>
        <begin position="216"/>
        <end position="239"/>
    </location>
</feature>
<dbReference type="EMBL" id="BHXC01000007">
    <property type="protein sequence ID" value="GCB95134.1"/>
    <property type="molecule type" value="Genomic_DNA"/>
</dbReference>
<proteinExistence type="predicted"/>
<gene>
    <name evidence="2" type="ORF">SALB_07937</name>
</gene>
<keyword evidence="1" id="KW-0812">Transmembrane</keyword>
<feature type="transmembrane region" description="Helical" evidence="1">
    <location>
        <begin position="67"/>
        <end position="88"/>
    </location>
</feature>
<comment type="caution">
    <text evidence="2">The sequence shown here is derived from an EMBL/GenBank/DDBJ whole genome shotgun (WGS) entry which is preliminary data.</text>
</comment>
<dbReference type="AlphaFoldDB" id="A0A401RBZ5"/>
<protein>
    <recommendedName>
        <fullName evidence="4">Vegetative cell wall protein gp1</fullName>
    </recommendedName>
</protein>
<accession>A0A401RBZ5</accession>
<reference evidence="2 3" key="1">
    <citation type="journal article" date="2019" name="Microbiol. Resour. Announc.">
        <title>Draft Genome Sequence of the Most Traditional epsilon-Poly-l-Lysine Producer, Streptomyces albulus NBRC14147.</title>
        <authorList>
            <person name="Yamanaka K."/>
            <person name="Hamano Y."/>
        </authorList>
    </citation>
    <scope>NUCLEOTIDE SEQUENCE [LARGE SCALE GENOMIC DNA]</scope>
    <source>
        <strain evidence="2 3">NBRC 14147</strain>
    </source>
</reference>
<name>A0A401RBZ5_STRNR</name>